<dbReference type="InterPro" id="IPR027417">
    <property type="entry name" value="P-loop_NTPase"/>
</dbReference>
<dbReference type="GO" id="GO:0005829">
    <property type="term" value="C:cytosol"/>
    <property type="evidence" value="ECO:0007669"/>
    <property type="project" value="TreeGrafter"/>
</dbReference>
<dbReference type="InterPro" id="IPR014710">
    <property type="entry name" value="RmlC-like_jellyroll"/>
</dbReference>
<dbReference type="SUPFAM" id="SSF51182">
    <property type="entry name" value="RmlC-like cupins"/>
    <property type="match status" value="1"/>
</dbReference>
<dbReference type="GO" id="GO:0003677">
    <property type="term" value="F:DNA binding"/>
    <property type="evidence" value="ECO:0007669"/>
    <property type="project" value="UniProtKB-KW"/>
</dbReference>
<keyword evidence="1" id="KW-0238">DNA-binding</keyword>
<dbReference type="InterPro" id="IPR013096">
    <property type="entry name" value="Cupin_2"/>
</dbReference>
<dbReference type="CDD" id="cd02209">
    <property type="entry name" value="cupin_XRE_C"/>
    <property type="match status" value="1"/>
</dbReference>
<dbReference type="GO" id="GO:0003700">
    <property type="term" value="F:DNA-binding transcription factor activity"/>
    <property type="evidence" value="ECO:0007669"/>
    <property type="project" value="TreeGrafter"/>
</dbReference>
<proteinExistence type="predicted"/>
<dbReference type="PANTHER" id="PTHR46797:SF2">
    <property type="entry name" value="TRANSCRIPTIONAL REGULATOR"/>
    <property type="match status" value="1"/>
</dbReference>
<organism evidence="3">
    <name type="scientific">Desulfacinum infernum</name>
    <dbReference type="NCBI Taxonomy" id="35837"/>
    <lineage>
        <taxon>Bacteria</taxon>
        <taxon>Pseudomonadati</taxon>
        <taxon>Thermodesulfobacteriota</taxon>
        <taxon>Syntrophobacteria</taxon>
        <taxon>Syntrophobacterales</taxon>
        <taxon>Syntrophobacteraceae</taxon>
        <taxon>Desulfacinum</taxon>
    </lineage>
</organism>
<dbReference type="CDD" id="cd00093">
    <property type="entry name" value="HTH_XRE"/>
    <property type="match status" value="1"/>
</dbReference>
<reference evidence="3" key="1">
    <citation type="journal article" date="2020" name="mSystems">
        <title>Genome- and Community-Level Interaction Insights into Carbon Utilization and Element Cycling Functions of Hydrothermarchaeota in Hydrothermal Sediment.</title>
        <authorList>
            <person name="Zhou Z."/>
            <person name="Liu Y."/>
            <person name="Xu W."/>
            <person name="Pan J."/>
            <person name="Luo Z.H."/>
            <person name="Li M."/>
        </authorList>
    </citation>
    <scope>NUCLEOTIDE SEQUENCE [LARGE SCALE GENOMIC DNA]</scope>
    <source>
        <strain evidence="3">SpSt-456</strain>
    </source>
</reference>
<dbReference type="InterPro" id="IPR050807">
    <property type="entry name" value="TransReg_Diox_bact_type"/>
</dbReference>
<dbReference type="Gene3D" id="1.10.260.40">
    <property type="entry name" value="lambda repressor-like DNA-binding domains"/>
    <property type="match status" value="1"/>
</dbReference>
<dbReference type="Gene3D" id="3.40.50.300">
    <property type="entry name" value="P-loop containing nucleotide triphosphate hydrolases"/>
    <property type="match status" value="1"/>
</dbReference>
<dbReference type="Gene3D" id="2.60.120.10">
    <property type="entry name" value="Jelly Rolls"/>
    <property type="match status" value="1"/>
</dbReference>
<feature type="domain" description="HTH cro/C1-type" evidence="2">
    <location>
        <begin position="257"/>
        <end position="311"/>
    </location>
</feature>
<dbReference type="EMBL" id="DSTK01000009">
    <property type="protein sequence ID" value="HFK96047.1"/>
    <property type="molecule type" value="Genomic_DNA"/>
</dbReference>
<sequence>MPEKETIVSGIPDLDRLLEGILIGDNVIWYDDAGSLAPVFCLRFMEKCLEETRPVIYASFDRSPRNLLERLGPIARHPLFLLLDCFTFGKGRGSPPFVSFYEQEAQAWPCRIHCVDRPGDVDVFMDTLYKLHGELSGVVGFVFESLTGMQELWGGEDNMARFYTHSCPRLYELSTVAYWIMEKKAHSPRLRAQVNQIAQVVIELAVKRGTTTLTVLKAEGRNVPSLGDPVVYWTEGSQVVFGQDVRGSDRAGIGRRLRQVRSERGLSQTELARLVGVTPSSISQVESNLIYPSIPALLKMAEVLGVPVASFFSEEASGEESPVFCEADALLVKTFGAGSPGIRVKAFAPWDFGAKAQPYFIEMDPDSVAGTHFFKRKGHELGCVLSGTVAFRLGHKTFTARKGDVIYLAAEIPEEWRNSAPETARLFWVVVR</sequence>
<comment type="caution">
    <text evidence="3">The sequence shown here is derived from an EMBL/GenBank/DDBJ whole genome shotgun (WGS) entry which is preliminary data.</text>
</comment>
<gene>
    <name evidence="3" type="ORF">ENS06_01830</name>
</gene>
<protein>
    <submittedName>
        <fullName evidence="3">Helix-turn-helix domain-containing protein</fullName>
    </submittedName>
</protein>
<evidence type="ECO:0000313" key="3">
    <source>
        <dbReference type="EMBL" id="HFK96047.1"/>
    </source>
</evidence>
<accession>A0A831ZW56</accession>
<dbReference type="PANTHER" id="PTHR46797">
    <property type="entry name" value="HTH-TYPE TRANSCRIPTIONAL REGULATOR"/>
    <property type="match status" value="1"/>
</dbReference>
<evidence type="ECO:0000256" key="1">
    <source>
        <dbReference type="ARBA" id="ARBA00023125"/>
    </source>
</evidence>
<dbReference type="PROSITE" id="PS50943">
    <property type="entry name" value="HTH_CROC1"/>
    <property type="match status" value="1"/>
</dbReference>
<dbReference type="Pfam" id="PF07883">
    <property type="entry name" value="Cupin_2"/>
    <property type="match status" value="1"/>
</dbReference>
<dbReference type="InterPro" id="IPR011051">
    <property type="entry name" value="RmlC_Cupin_sf"/>
</dbReference>
<evidence type="ECO:0000259" key="2">
    <source>
        <dbReference type="PROSITE" id="PS50943"/>
    </source>
</evidence>
<dbReference type="InterPro" id="IPR010982">
    <property type="entry name" value="Lambda_DNA-bd_dom_sf"/>
</dbReference>
<dbReference type="Pfam" id="PF01381">
    <property type="entry name" value="HTH_3"/>
    <property type="match status" value="1"/>
</dbReference>
<dbReference type="SMART" id="SM00530">
    <property type="entry name" value="HTH_XRE"/>
    <property type="match status" value="1"/>
</dbReference>
<name>A0A831ZW56_9BACT</name>
<dbReference type="SUPFAM" id="SSF47413">
    <property type="entry name" value="lambda repressor-like DNA-binding domains"/>
    <property type="match status" value="1"/>
</dbReference>
<dbReference type="InterPro" id="IPR001387">
    <property type="entry name" value="Cro/C1-type_HTH"/>
</dbReference>
<dbReference type="AlphaFoldDB" id="A0A831ZW56"/>